<reference evidence="1 2" key="1">
    <citation type="submission" date="2016-10" db="EMBL/GenBank/DDBJ databases">
        <authorList>
            <person name="de Groot N.N."/>
        </authorList>
    </citation>
    <scope>NUCLEOTIDE SEQUENCE [LARGE SCALE GENOMIC DNA]</scope>
    <source>
        <strain evidence="1 2">DSM 24677</strain>
    </source>
</reference>
<evidence type="ECO:0000313" key="2">
    <source>
        <dbReference type="Proteomes" id="UP000199026"/>
    </source>
</evidence>
<sequence length="70" mass="7241">MKNNWILDVLTDLRGFATANGLPRLAEQLDDTVLLAACELVSSPEGGDARGANAGRVEFCCDVGGAGTGF</sequence>
<evidence type="ECO:0000313" key="1">
    <source>
        <dbReference type="EMBL" id="SDY18631.1"/>
    </source>
</evidence>
<accession>A0A1H3HSX5</accession>
<name>A0A1H3HSX5_9RHOB</name>
<dbReference type="EMBL" id="FNPR01000001">
    <property type="protein sequence ID" value="SDY18631.1"/>
    <property type="molecule type" value="Genomic_DNA"/>
</dbReference>
<dbReference type="STRING" id="576131.SAMN05444486_101645"/>
<proteinExistence type="predicted"/>
<protein>
    <submittedName>
        <fullName evidence="1">Uncharacterized protein</fullName>
    </submittedName>
</protein>
<gene>
    <name evidence="1" type="ORF">SAMN05444486_101645</name>
</gene>
<dbReference type="RefSeq" id="WP_177170590.1">
    <property type="nucleotide sequence ID" value="NZ_CALJFH010000007.1"/>
</dbReference>
<dbReference type="GeneID" id="78126024"/>
<keyword evidence="2" id="KW-1185">Reference proteome</keyword>
<organism evidence="1 2">
    <name type="scientific">Lentibacter algarum</name>
    <dbReference type="NCBI Taxonomy" id="576131"/>
    <lineage>
        <taxon>Bacteria</taxon>
        <taxon>Pseudomonadati</taxon>
        <taxon>Pseudomonadota</taxon>
        <taxon>Alphaproteobacteria</taxon>
        <taxon>Rhodobacterales</taxon>
        <taxon>Roseobacteraceae</taxon>
        <taxon>Lentibacter</taxon>
    </lineage>
</organism>
<dbReference type="Proteomes" id="UP000199026">
    <property type="component" value="Unassembled WGS sequence"/>
</dbReference>
<dbReference type="AlphaFoldDB" id="A0A1H3HSX5"/>